<dbReference type="SUPFAM" id="SSF102114">
    <property type="entry name" value="Radical SAM enzymes"/>
    <property type="match status" value="1"/>
</dbReference>
<dbReference type="InterPro" id="IPR006638">
    <property type="entry name" value="Elp3/MiaA/NifB-like_rSAM"/>
</dbReference>
<dbReference type="PANTHER" id="PTHR13932:SF6">
    <property type="entry name" value="OXYGEN-INDEPENDENT COPROPORPHYRINOGEN III OXIDASE"/>
    <property type="match status" value="1"/>
</dbReference>
<evidence type="ECO:0000313" key="20">
    <source>
        <dbReference type="Proteomes" id="UP000178379"/>
    </source>
</evidence>
<dbReference type="PROSITE" id="PS51918">
    <property type="entry name" value="RADICAL_SAM"/>
    <property type="match status" value="1"/>
</dbReference>
<keyword evidence="12 15" id="KW-0627">Porphyrin biosynthesis</keyword>
<feature type="binding site" evidence="17">
    <location>
        <position position="70"/>
    </location>
    <ligand>
        <name>[4Fe-4S] cluster</name>
        <dbReference type="ChEBI" id="CHEBI:49883"/>
        <note>4Fe-4S-S-AdoMet</note>
    </ligand>
</feature>
<feature type="binding site" evidence="16">
    <location>
        <position position="57"/>
    </location>
    <ligand>
        <name>S-adenosyl-L-methionine</name>
        <dbReference type="ChEBI" id="CHEBI:59789"/>
        <label>1</label>
    </ligand>
</feature>
<evidence type="ECO:0000256" key="12">
    <source>
        <dbReference type="ARBA" id="ARBA00023244"/>
    </source>
</evidence>
<comment type="function">
    <text evidence="13">Involved in the heme biosynthesis. Catalyzes the anaerobic oxidative decarboxylation of propionate groups of rings A and B of coproporphyrinogen III to yield the vinyl groups in protoporphyrinogen IX.</text>
</comment>
<feature type="binding site" evidence="16">
    <location>
        <position position="247"/>
    </location>
    <ligand>
        <name>S-adenosyl-L-methionine</name>
        <dbReference type="ChEBI" id="CHEBI:59789"/>
        <label>2</label>
    </ligand>
</feature>
<keyword evidence="8 15" id="KW-0479">Metal-binding</keyword>
<evidence type="ECO:0000259" key="18">
    <source>
        <dbReference type="PROSITE" id="PS51918"/>
    </source>
</evidence>
<gene>
    <name evidence="19" type="ORF">A2140_05115</name>
</gene>
<dbReference type="GO" id="GO:0051989">
    <property type="term" value="F:coproporphyrinogen dehydrogenase activity"/>
    <property type="evidence" value="ECO:0007669"/>
    <property type="project" value="UniProtKB-EC"/>
</dbReference>
<evidence type="ECO:0000256" key="3">
    <source>
        <dbReference type="ARBA" id="ARBA00005493"/>
    </source>
</evidence>
<organism evidence="19 20">
    <name type="scientific">Candidatus Muproteobacteria bacterium RBG_16_62_13</name>
    <dbReference type="NCBI Taxonomy" id="1817756"/>
    <lineage>
        <taxon>Bacteria</taxon>
        <taxon>Pseudomonadati</taxon>
        <taxon>Pseudomonadota</taxon>
        <taxon>Candidatus Muproteobacteria</taxon>
    </lineage>
</organism>
<dbReference type="EC" id="1.3.98.3" evidence="15"/>
<dbReference type="SFLD" id="SFLDG01065">
    <property type="entry name" value="anaerobic_coproporphyrinogen-I"/>
    <property type="match status" value="1"/>
</dbReference>
<comment type="catalytic activity">
    <reaction evidence="14 15">
        <text>coproporphyrinogen III + 2 S-adenosyl-L-methionine = protoporphyrinogen IX + 2 5'-deoxyadenosine + 2 L-methionine + 2 CO2</text>
        <dbReference type="Rhea" id="RHEA:15425"/>
        <dbReference type="ChEBI" id="CHEBI:16526"/>
        <dbReference type="ChEBI" id="CHEBI:17319"/>
        <dbReference type="ChEBI" id="CHEBI:57307"/>
        <dbReference type="ChEBI" id="CHEBI:57309"/>
        <dbReference type="ChEBI" id="CHEBI:57844"/>
        <dbReference type="ChEBI" id="CHEBI:59789"/>
        <dbReference type="EC" id="1.3.98.3"/>
    </reaction>
</comment>
<evidence type="ECO:0000256" key="14">
    <source>
        <dbReference type="ARBA" id="ARBA00048321"/>
    </source>
</evidence>
<dbReference type="AlphaFoldDB" id="A0A1F6SX11"/>
<feature type="binding site" evidence="16">
    <location>
        <position position="333"/>
    </location>
    <ligand>
        <name>S-adenosyl-L-methionine</name>
        <dbReference type="ChEBI" id="CHEBI:59789"/>
        <label>1</label>
    </ligand>
</feature>
<feature type="binding site" evidence="16">
    <location>
        <begin position="115"/>
        <end position="116"/>
    </location>
    <ligand>
        <name>S-adenosyl-L-methionine</name>
        <dbReference type="ChEBI" id="CHEBI:59789"/>
        <label>2</label>
    </ligand>
</feature>
<evidence type="ECO:0000256" key="4">
    <source>
        <dbReference type="ARBA" id="ARBA00011245"/>
    </source>
</evidence>
<dbReference type="NCBIfam" id="TIGR00538">
    <property type="entry name" value="hemN"/>
    <property type="match status" value="1"/>
</dbReference>
<dbReference type="PANTHER" id="PTHR13932">
    <property type="entry name" value="COPROPORPHYRINIGEN III OXIDASE"/>
    <property type="match status" value="1"/>
</dbReference>
<evidence type="ECO:0000256" key="10">
    <source>
        <dbReference type="ARBA" id="ARBA00023004"/>
    </source>
</evidence>
<feature type="binding site" evidence="16">
    <location>
        <position position="176"/>
    </location>
    <ligand>
        <name>S-adenosyl-L-methionine</name>
        <dbReference type="ChEBI" id="CHEBI:59789"/>
        <label>2</label>
    </ligand>
</feature>
<evidence type="ECO:0000256" key="7">
    <source>
        <dbReference type="ARBA" id="ARBA00022691"/>
    </source>
</evidence>
<dbReference type="GO" id="GO:0051539">
    <property type="term" value="F:4 iron, 4 sulfur cluster binding"/>
    <property type="evidence" value="ECO:0007669"/>
    <property type="project" value="UniProtKB-KW"/>
</dbReference>
<feature type="binding site" evidence="17">
    <location>
        <position position="67"/>
    </location>
    <ligand>
        <name>[4Fe-4S] cluster</name>
        <dbReference type="ChEBI" id="CHEBI:49883"/>
        <note>4Fe-4S-S-AdoMet</note>
    </ligand>
</feature>
<keyword evidence="6 15" id="KW-0963">Cytoplasm</keyword>
<comment type="pathway">
    <text evidence="2 15">Porphyrin-containing compound metabolism; protoporphyrin-IX biosynthesis; protoporphyrinogen-IX from coproporphyrinogen-III (AdoMet route): step 1/1.</text>
</comment>
<dbReference type="CDD" id="cd01335">
    <property type="entry name" value="Radical_SAM"/>
    <property type="match status" value="1"/>
</dbReference>
<dbReference type="InterPro" id="IPR010723">
    <property type="entry name" value="HemN_C"/>
</dbReference>
<feature type="binding site" evidence="16">
    <location>
        <begin position="69"/>
        <end position="71"/>
    </location>
    <ligand>
        <name>S-adenosyl-L-methionine</name>
        <dbReference type="ChEBI" id="CHEBI:59789"/>
        <label>2</label>
    </ligand>
</feature>
<comment type="cofactor">
    <cofactor evidence="15 17">
        <name>[4Fe-4S] cluster</name>
        <dbReference type="ChEBI" id="CHEBI:49883"/>
    </cofactor>
    <text evidence="15 17">Binds 1 [4Fe-4S] cluster. The cluster is coordinated with 3 cysteines and an exchangeable S-adenosyl-L-methionine.</text>
</comment>
<protein>
    <recommendedName>
        <fullName evidence="15">Coproporphyrinogen-III oxidase</fullName>
        <ecNumber evidence="15">1.3.98.3</ecNumber>
    </recommendedName>
</protein>
<comment type="caution">
    <text evidence="19">The sequence shown here is derived from an EMBL/GenBank/DDBJ whole genome shotgun (WGS) entry which is preliminary data.</text>
</comment>
<dbReference type="Pfam" id="PF06969">
    <property type="entry name" value="HemN_C"/>
    <property type="match status" value="1"/>
</dbReference>
<keyword evidence="11 15" id="KW-0411">Iron-sulfur</keyword>
<dbReference type="GO" id="GO:0006782">
    <property type="term" value="P:protoporphyrinogen IX biosynthetic process"/>
    <property type="evidence" value="ECO:0007669"/>
    <property type="project" value="UniProtKB-UniPathway"/>
</dbReference>
<dbReference type="SFLD" id="SFLDS00029">
    <property type="entry name" value="Radical_SAM"/>
    <property type="match status" value="1"/>
</dbReference>
<keyword evidence="9 15" id="KW-0560">Oxidoreductase</keyword>
<evidence type="ECO:0000256" key="9">
    <source>
        <dbReference type="ARBA" id="ARBA00023002"/>
    </source>
</evidence>
<comment type="similarity">
    <text evidence="3 15">Belongs to the anaerobic coproporphyrinogen-III oxidase family.</text>
</comment>
<feature type="binding site" evidence="16">
    <location>
        <position position="149"/>
    </location>
    <ligand>
        <name>S-adenosyl-L-methionine</name>
        <dbReference type="ChEBI" id="CHEBI:59789"/>
        <label>1</label>
    </ligand>
</feature>
<evidence type="ECO:0000256" key="11">
    <source>
        <dbReference type="ARBA" id="ARBA00023014"/>
    </source>
</evidence>
<dbReference type="GO" id="GO:0004109">
    <property type="term" value="F:coproporphyrinogen oxidase activity"/>
    <property type="evidence" value="ECO:0007669"/>
    <property type="project" value="InterPro"/>
</dbReference>
<dbReference type="FunFam" id="1.10.10.920:FF:000001">
    <property type="entry name" value="Coproporphyrinogen-III oxidase"/>
    <property type="match status" value="1"/>
</dbReference>
<dbReference type="STRING" id="1817756.A2140_05115"/>
<dbReference type="InterPro" id="IPR058240">
    <property type="entry name" value="rSAM_sf"/>
</dbReference>
<keyword evidence="5 15" id="KW-0004">4Fe-4S</keyword>
<dbReference type="InterPro" id="IPR034505">
    <property type="entry name" value="Coproporphyrinogen-III_oxidase"/>
</dbReference>
<dbReference type="EMBL" id="MFSQ01000145">
    <property type="protein sequence ID" value="OGI37477.1"/>
    <property type="molecule type" value="Genomic_DNA"/>
</dbReference>
<feature type="domain" description="Radical SAM core" evidence="18">
    <location>
        <begin position="48"/>
        <end position="284"/>
    </location>
</feature>
<dbReference type="UniPathway" id="UPA00251">
    <property type="reaction ID" value="UER00323"/>
</dbReference>
<dbReference type="GO" id="GO:0005737">
    <property type="term" value="C:cytoplasm"/>
    <property type="evidence" value="ECO:0007669"/>
    <property type="project" value="UniProtKB-SubCell"/>
</dbReference>
<evidence type="ECO:0000256" key="16">
    <source>
        <dbReference type="PIRSR" id="PIRSR000167-1"/>
    </source>
</evidence>
<dbReference type="Pfam" id="PF04055">
    <property type="entry name" value="Radical_SAM"/>
    <property type="match status" value="1"/>
</dbReference>
<evidence type="ECO:0000256" key="13">
    <source>
        <dbReference type="ARBA" id="ARBA00024295"/>
    </source>
</evidence>
<evidence type="ECO:0000256" key="17">
    <source>
        <dbReference type="PIRSR" id="PIRSR000167-2"/>
    </source>
</evidence>
<proteinExistence type="inferred from homology"/>
<dbReference type="SMART" id="SM00729">
    <property type="entry name" value="Elp3"/>
    <property type="match status" value="1"/>
</dbReference>
<dbReference type="InterPro" id="IPR023404">
    <property type="entry name" value="rSAM_horseshoe"/>
</dbReference>
<evidence type="ECO:0000256" key="15">
    <source>
        <dbReference type="PIRNR" id="PIRNR000167"/>
    </source>
</evidence>
<dbReference type="Gene3D" id="3.80.30.20">
    <property type="entry name" value="tm_1862 like domain"/>
    <property type="match status" value="1"/>
</dbReference>
<dbReference type="PIRSF" id="PIRSF000167">
    <property type="entry name" value="HemN"/>
    <property type="match status" value="1"/>
</dbReference>
<evidence type="ECO:0000256" key="8">
    <source>
        <dbReference type="ARBA" id="ARBA00022723"/>
    </source>
</evidence>
<dbReference type="InterPro" id="IPR007197">
    <property type="entry name" value="rSAM"/>
</dbReference>
<dbReference type="Proteomes" id="UP000178379">
    <property type="component" value="Unassembled WGS sequence"/>
</dbReference>
<reference evidence="19 20" key="1">
    <citation type="journal article" date="2016" name="Nat. Commun.">
        <title>Thousands of microbial genomes shed light on interconnected biogeochemical processes in an aquifer system.</title>
        <authorList>
            <person name="Anantharaman K."/>
            <person name="Brown C.T."/>
            <person name="Hug L.A."/>
            <person name="Sharon I."/>
            <person name="Castelle C.J."/>
            <person name="Probst A.J."/>
            <person name="Thomas B.C."/>
            <person name="Singh A."/>
            <person name="Wilkins M.J."/>
            <person name="Karaoz U."/>
            <person name="Brodie E.L."/>
            <person name="Williams K.H."/>
            <person name="Hubbard S.S."/>
            <person name="Banfield J.F."/>
        </authorList>
    </citation>
    <scope>NUCLEOTIDE SEQUENCE [LARGE SCALE GENOMIC DNA]</scope>
</reference>
<evidence type="ECO:0000256" key="6">
    <source>
        <dbReference type="ARBA" id="ARBA00022490"/>
    </source>
</evidence>
<evidence type="ECO:0000256" key="2">
    <source>
        <dbReference type="ARBA" id="ARBA00004785"/>
    </source>
</evidence>
<dbReference type="InterPro" id="IPR004558">
    <property type="entry name" value="Coprogen_oxidase_HemN"/>
</dbReference>
<keyword evidence="10 15" id="KW-0408">Iron</keyword>
<accession>A0A1F6SX11</accession>
<feature type="binding site" evidence="16">
    <location>
        <position position="213"/>
    </location>
    <ligand>
        <name>S-adenosyl-L-methionine</name>
        <dbReference type="ChEBI" id="CHEBI:59789"/>
        <label>2</label>
    </ligand>
</feature>
<dbReference type="GO" id="GO:0046872">
    <property type="term" value="F:metal ion binding"/>
    <property type="evidence" value="ECO:0007669"/>
    <property type="project" value="UniProtKB-KW"/>
</dbReference>
<comment type="subcellular location">
    <subcellularLocation>
        <location evidence="1 15">Cytoplasm</location>
    </subcellularLocation>
</comment>
<evidence type="ECO:0000256" key="5">
    <source>
        <dbReference type="ARBA" id="ARBA00022485"/>
    </source>
</evidence>
<dbReference type="Gene3D" id="1.10.10.920">
    <property type="match status" value="1"/>
</dbReference>
<feature type="binding site" evidence="17">
    <location>
        <position position="63"/>
    </location>
    <ligand>
        <name>[4Fe-4S] cluster</name>
        <dbReference type="ChEBI" id="CHEBI:49883"/>
        <note>4Fe-4S-S-AdoMet</note>
    </ligand>
</feature>
<feature type="binding site" evidence="16">
    <location>
        <position position="188"/>
    </location>
    <ligand>
        <name>S-adenosyl-L-methionine</name>
        <dbReference type="ChEBI" id="CHEBI:59789"/>
        <label>2</label>
    </ligand>
</feature>
<sequence length="469" mass="53111">MTDAIVFDSDLIRRYDVAGPRYTSYPTAVQFTEDYGEAEYRRQLADSNRLGRRLSLYFHLPFCDTVCFYCACNKVITKNRARAAPYVQHLIREIGMQGELIEAGRTVEQLHWGGGTPTFLSHDEMRAVMDATRRHFTLRDDDGGQYSIEVDPREIRTGTLGLLRELGFNRLSMGVQDFDPDVQKAVNRLQSHQQTIAVLHEARALGFRSVNMDLIYGLPLQTLDSFTRTLETVIAARPDRLSVFNYAHLPQMFKTQRQIDESQLPPAQTKLDILQRTIERLTAAGYVYIGMDHFARPDDELAVAQRNGTLYRNFQGYSTHADCDLIGFGVTSIGAIEGRDADGRRTAGYAQNVKTIDEYYARLDAGRLPVFRGIALSDDDRLRRDVIVSLICHFSLDTAGIEARHGVVFREYFAHELAALSALERDGLVKVGAGRIAVQPPGQLLIRNICMVFDRYLREQGGRRFSRVI</sequence>
<feature type="binding site" evidence="16">
    <location>
        <position position="114"/>
    </location>
    <ligand>
        <name>S-adenosyl-L-methionine</name>
        <dbReference type="ChEBI" id="CHEBI:59789"/>
        <label>1</label>
    </ligand>
</feature>
<keyword evidence="7 15" id="KW-0949">S-adenosyl-L-methionine</keyword>
<evidence type="ECO:0000256" key="1">
    <source>
        <dbReference type="ARBA" id="ARBA00004496"/>
    </source>
</evidence>
<dbReference type="FunFam" id="3.80.30.20:FF:000012">
    <property type="entry name" value="Coproporphyrinogen-III oxidase"/>
    <property type="match status" value="1"/>
</dbReference>
<name>A0A1F6SX11_9PROT</name>
<evidence type="ECO:0000313" key="19">
    <source>
        <dbReference type="EMBL" id="OGI37477.1"/>
    </source>
</evidence>
<comment type="subunit">
    <text evidence="4">Monomer.</text>
</comment>